<sequence length="1082" mass="122405">MGHSHRPNIKKFSTPSRTPVAGTAPHHNSKKRVTPLVYLGGGRTLTQARVPPLFGQAGIRGDRLEDSDPNADPFLQPPAAAPASDPSGTDYEFTVEELDGGTTTQLGGAPSRYAQKRQTQTNRWLHTVLPRLVPIFMDLMATTRDLRNVDRVVVEEPSCACSHDELLGRGKTKHIAVTLYWMPLTKKAALEDITIRICPCSPAASQLVQRGFFPCSPLEPSVAIGLHVLEFARKLFLNLPPNNTAISTTLEEVLDDMGYKLSNRNALRRRFGNALEWYSAMRDLTTAKIDAAISSARDSLAPEAPETPRAVNTPLPHSSPAPTPLSSPTKRRRADTPPPDSSPPSSPPASPSKRRRQRPPSPSSSPPPSRAEYPFNLPEERTRPSEYLRAICPACFGGKWENAAMVLKALVNGDACFTHSRNKGNGTIDPARHHPSTIFVSTDVTDTMDAYVESIRPSRHAAADDEGEPEDDHFEDPRLPVPKSVLDECESSFVAADERRIKSSTKFFDDTGLMALTCRHDHPLFVVNMKSAGEKQANMLALLQMLFSHLPRDFVVGFLYDIVCQLERSLRKWNFFPPEYMERLRFAVSVLHAFGHNWVCQLQYHPRRRTLFGLSDGEGCERFWHSISKLIAYLRVCGYHRRLYVLDTQIRHLRQASVGRLGMWLGRRWVHMKEKQREAKEEFEACGHSRELLEVEHRKQVEAQTKPLPKRSKTAGKVAVEAIIRRRQAVAVLKKRIARLEDTVMDLDADAEDVRQAQDDLRTAQEKLKKDEATLKRKEKALGVQDRANLAHLTTSKFIAKKMNARALKHRLREKLRNRKFELDRVERTYRRKKKTEHKLKIHIEDAVARRDPGIQTLVRQYNSLCKDMNKLVKERKAPKNSIPPAPIDPKAIWGLDVDDEIWQDVGLDDADEEAEPPLWLKDDTVRSGIKAMLVLDRCEEEQARVVHECRALRYWLAEEWDVVASAIAEADDNDDLGLKHQLLLRRTELCKLCASWSTAIRGIPFKVEGLPPWGPSDDELRAVRLDDKNAKTLARDVDEDDDEEVEADGEEEELPIEDIEAFQRAEVYAENTVDSYLDVEF</sequence>
<gene>
    <name evidence="3" type="ORF">R3P38DRAFT_3325547</name>
</gene>
<comment type="caution">
    <text evidence="3">The sequence shown here is derived from an EMBL/GenBank/DDBJ whole genome shotgun (WGS) entry which is preliminary data.</text>
</comment>
<dbReference type="Pfam" id="PF18758">
    <property type="entry name" value="KDZ"/>
    <property type="match status" value="1"/>
</dbReference>
<feature type="coiled-coil region" evidence="1">
    <location>
        <begin position="730"/>
        <end position="781"/>
    </location>
</feature>
<keyword evidence="1" id="KW-0175">Coiled coil</keyword>
<dbReference type="InterPro" id="IPR040521">
    <property type="entry name" value="KDZ"/>
</dbReference>
<feature type="region of interest" description="Disordered" evidence="2">
    <location>
        <begin position="297"/>
        <end position="382"/>
    </location>
</feature>
<protein>
    <recommendedName>
        <fullName evidence="5">CxC1-like cysteine cluster associated with KDZ transposases domain-containing protein</fullName>
    </recommendedName>
</protein>
<feature type="region of interest" description="Disordered" evidence="2">
    <location>
        <begin position="458"/>
        <end position="479"/>
    </location>
</feature>
<evidence type="ECO:0000256" key="2">
    <source>
        <dbReference type="SAM" id="MobiDB-lite"/>
    </source>
</evidence>
<feature type="compositionally biased region" description="Acidic residues" evidence="2">
    <location>
        <begin position="464"/>
        <end position="474"/>
    </location>
</feature>
<evidence type="ECO:0000313" key="3">
    <source>
        <dbReference type="EMBL" id="KAK7007463.1"/>
    </source>
</evidence>
<organism evidence="3 4">
    <name type="scientific">Favolaschia claudopus</name>
    <dbReference type="NCBI Taxonomy" id="2862362"/>
    <lineage>
        <taxon>Eukaryota</taxon>
        <taxon>Fungi</taxon>
        <taxon>Dikarya</taxon>
        <taxon>Basidiomycota</taxon>
        <taxon>Agaricomycotina</taxon>
        <taxon>Agaricomycetes</taxon>
        <taxon>Agaricomycetidae</taxon>
        <taxon>Agaricales</taxon>
        <taxon>Marasmiineae</taxon>
        <taxon>Mycenaceae</taxon>
        <taxon>Favolaschia</taxon>
    </lineage>
</organism>
<feature type="compositionally biased region" description="Acidic residues" evidence="2">
    <location>
        <begin position="1038"/>
        <end position="1055"/>
    </location>
</feature>
<accession>A0AAW0ADY7</accession>
<evidence type="ECO:0000313" key="4">
    <source>
        <dbReference type="Proteomes" id="UP001362999"/>
    </source>
</evidence>
<dbReference type="PANTHER" id="PTHR33096">
    <property type="entry name" value="CXC2 DOMAIN-CONTAINING PROTEIN"/>
    <property type="match status" value="1"/>
</dbReference>
<dbReference type="AlphaFoldDB" id="A0AAW0ADY7"/>
<name>A0AAW0ADY7_9AGAR</name>
<proteinExistence type="predicted"/>
<reference evidence="3 4" key="1">
    <citation type="journal article" date="2024" name="J Genomics">
        <title>Draft genome sequencing and assembly of Favolaschia claudopus CIRM-BRFM 2984 isolated from oak limbs.</title>
        <authorList>
            <person name="Navarro D."/>
            <person name="Drula E."/>
            <person name="Chaduli D."/>
            <person name="Cazenave R."/>
            <person name="Ahrendt S."/>
            <person name="Wang J."/>
            <person name="Lipzen A."/>
            <person name="Daum C."/>
            <person name="Barry K."/>
            <person name="Grigoriev I.V."/>
            <person name="Favel A."/>
            <person name="Rosso M.N."/>
            <person name="Martin F."/>
        </authorList>
    </citation>
    <scope>NUCLEOTIDE SEQUENCE [LARGE SCALE GENOMIC DNA]</scope>
    <source>
        <strain evidence="3 4">CIRM-BRFM 2984</strain>
    </source>
</reference>
<dbReference type="PANTHER" id="PTHR33096:SF1">
    <property type="entry name" value="CXC1-LIKE CYSTEINE CLUSTER ASSOCIATED WITH KDZ TRANSPOSASES DOMAIN-CONTAINING PROTEIN"/>
    <property type="match status" value="1"/>
</dbReference>
<dbReference type="Proteomes" id="UP001362999">
    <property type="component" value="Unassembled WGS sequence"/>
</dbReference>
<evidence type="ECO:0008006" key="5">
    <source>
        <dbReference type="Google" id="ProtNLM"/>
    </source>
</evidence>
<feature type="compositionally biased region" description="Pro residues" evidence="2">
    <location>
        <begin position="359"/>
        <end position="369"/>
    </location>
</feature>
<feature type="region of interest" description="Disordered" evidence="2">
    <location>
        <begin position="1033"/>
        <end position="1055"/>
    </location>
</feature>
<dbReference type="EMBL" id="JAWWNJ010000071">
    <property type="protein sequence ID" value="KAK7007463.1"/>
    <property type="molecule type" value="Genomic_DNA"/>
</dbReference>
<feature type="compositionally biased region" description="Pro residues" evidence="2">
    <location>
        <begin position="336"/>
        <end position="350"/>
    </location>
</feature>
<evidence type="ECO:0000256" key="1">
    <source>
        <dbReference type="SAM" id="Coils"/>
    </source>
</evidence>
<feature type="region of interest" description="Disordered" evidence="2">
    <location>
        <begin position="1"/>
        <end position="33"/>
    </location>
</feature>
<keyword evidence="4" id="KW-1185">Reference proteome</keyword>
<feature type="region of interest" description="Disordered" evidence="2">
    <location>
        <begin position="57"/>
        <end position="92"/>
    </location>
</feature>